<gene>
    <name evidence="4" type="ORF">ABW99_03015</name>
</gene>
<dbReference type="Pfam" id="PF17938">
    <property type="entry name" value="TetR_C_29"/>
    <property type="match status" value="1"/>
</dbReference>
<organism evidence="4 5">
    <name type="scientific">Pandoraea thiooxydans</name>
    <dbReference type="NCBI Taxonomy" id="445709"/>
    <lineage>
        <taxon>Bacteria</taxon>
        <taxon>Pseudomonadati</taxon>
        <taxon>Pseudomonadota</taxon>
        <taxon>Betaproteobacteria</taxon>
        <taxon>Burkholderiales</taxon>
        <taxon>Burkholderiaceae</taxon>
        <taxon>Pandoraea</taxon>
    </lineage>
</organism>
<dbReference type="PROSITE" id="PS50977">
    <property type="entry name" value="HTH_TETR_2"/>
    <property type="match status" value="1"/>
</dbReference>
<dbReference type="InterPro" id="IPR009057">
    <property type="entry name" value="Homeodomain-like_sf"/>
</dbReference>
<sequence>MTQDLNKLKRDPERTRKRILEAATEEFSERGLSGARVDSIARRADVNERMLYYYFGNKDQLYLAVLEKVYGDFNDAEHALQLDALAPLDAVRELAHFIWNYYQQHPELIRLINNENLHEARHMRESTRVQAFVSPIVAMLASVLERGEADGTIQPGVDPVQCYVTISGLGYYVLSNRHTLTTVMGRDPLAPEERARTMAFHTDMLLNYLRAGAKPAN</sequence>
<dbReference type="AlphaFoldDB" id="A0A0G3EY19"/>
<dbReference type="InterPro" id="IPR001647">
    <property type="entry name" value="HTH_TetR"/>
</dbReference>
<dbReference type="PRINTS" id="PR00455">
    <property type="entry name" value="HTHTETR"/>
</dbReference>
<protein>
    <submittedName>
        <fullName evidence="4">TetR family transcriptional regulator</fullName>
    </submittedName>
</protein>
<dbReference type="Gene3D" id="1.10.357.10">
    <property type="entry name" value="Tetracycline Repressor, domain 2"/>
    <property type="match status" value="1"/>
</dbReference>
<proteinExistence type="predicted"/>
<dbReference type="InterPro" id="IPR036271">
    <property type="entry name" value="Tet_transcr_reg_TetR-rel_C_sf"/>
</dbReference>
<reference evidence="5" key="1">
    <citation type="submission" date="2015-06" db="EMBL/GenBank/DDBJ databases">
        <authorList>
            <person name="Lim Y.L."/>
            <person name="Ee R."/>
            <person name="Yong D."/>
            <person name="How K.Y."/>
            <person name="Yin W.F."/>
            <person name="Chan K.G."/>
        </authorList>
    </citation>
    <scope>NUCLEOTIDE SEQUENCE [LARGE SCALE GENOMIC DNA]</scope>
    <source>
        <strain evidence="5">DSM 25325</strain>
    </source>
</reference>
<dbReference type="OrthoDB" id="2356263at2"/>
<accession>A0A0G3EY19</accession>
<dbReference type="PANTHER" id="PTHR30328:SF54">
    <property type="entry name" value="HTH-TYPE TRANSCRIPTIONAL REPRESSOR SCO4008"/>
    <property type="match status" value="1"/>
</dbReference>
<feature type="DNA-binding region" description="H-T-H motif" evidence="2">
    <location>
        <begin position="36"/>
        <end position="55"/>
    </location>
</feature>
<dbReference type="RefSeq" id="WP_047216271.1">
    <property type="nucleotide sequence ID" value="NZ_CP011568.3"/>
</dbReference>
<dbReference type="InterPro" id="IPR041474">
    <property type="entry name" value="NicS_C"/>
</dbReference>
<evidence type="ECO:0000313" key="4">
    <source>
        <dbReference type="EMBL" id="AKJ70327.1"/>
    </source>
</evidence>
<dbReference type="SUPFAM" id="SSF48498">
    <property type="entry name" value="Tetracyclin repressor-like, C-terminal domain"/>
    <property type="match status" value="1"/>
</dbReference>
<dbReference type="GO" id="GO:0003677">
    <property type="term" value="F:DNA binding"/>
    <property type="evidence" value="ECO:0007669"/>
    <property type="project" value="UniProtKB-UniRule"/>
</dbReference>
<dbReference type="PATRIC" id="fig|445709.3.peg.651"/>
<keyword evidence="5" id="KW-1185">Reference proteome</keyword>
<dbReference type="EMBL" id="CP011568">
    <property type="protein sequence ID" value="AKJ70327.1"/>
    <property type="molecule type" value="Genomic_DNA"/>
</dbReference>
<dbReference type="KEGG" id="ptx:ABW99_03015"/>
<evidence type="ECO:0000256" key="1">
    <source>
        <dbReference type="ARBA" id="ARBA00023125"/>
    </source>
</evidence>
<dbReference type="InterPro" id="IPR050109">
    <property type="entry name" value="HTH-type_TetR-like_transc_reg"/>
</dbReference>
<dbReference type="STRING" id="445709.ABW99_03015"/>
<evidence type="ECO:0000313" key="5">
    <source>
        <dbReference type="Proteomes" id="UP000036700"/>
    </source>
</evidence>
<dbReference type="PANTHER" id="PTHR30328">
    <property type="entry name" value="TRANSCRIPTIONAL REPRESSOR"/>
    <property type="match status" value="1"/>
</dbReference>
<name>A0A0G3EY19_9BURK</name>
<dbReference type="Proteomes" id="UP000036700">
    <property type="component" value="Chromosome"/>
</dbReference>
<evidence type="ECO:0000256" key="2">
    <source>
        <dbReference type="PROSITE-ProRule" id="PRU00335"/>
    </source>
</evidence>
<feature type="domain" description="HTH tetR-type" evidence="3">
    <location>
        <begin position="13"/>
        <end position="73"/>
    </location>
</feature>
<evidence type="ECO:0000259" key="3">
    <source>
        <dbReference type="PROSITE" id="PS50977"/>
    </source>
</evidence>
<dbReference type="SUPFAM" id="SSF46689">
    <property type="entry name" value="Homeodomain-like"/>
    <property type="match status" value="1"/>
</dbReference>
<keyword evidence="1 2" id="KW-0238">DNA-binding</keyword>
<dbReference type="Pfam" id="PF00440">
    <property type="entry name" value="TetR_N"/>
    <property type="match status" value="1"/>
</dbReference>